<evidence type="ECO:0000256" key="3">
    <source>
        <dbReference type="ARBA" id="ARBA00022737"/>
    </source>
</evidence>
<dbReference type="PROSITE" id="PS00028">
    <property type="entry name" value="ZINC_FINGER_C2H2_1"/>
    <property type="match status" value="1"/>
</dbReference>
<name>A0A5B0PGA7_PUCGR</name>
<sequence>MASAARQANFTEENLQYADDIKPTLQQWDPDFQSTHSSATDSNPQSFLYPAYPALSPTPTKPEPSPVKYEDIQPKHEVKYEPQVEYEPSDNYPFLAFASSSITAAPSSPPVETASPHSAHGSHITPSSESFSCPLPAQVQLPPLLSSRPEYPQSTWLYQPTYDQSRSPTTEVFYQRERGDLSHCLRLNHRTSSHAHRLSGPYATYAPEYGYPAASDYHSLNEFGYNECRPNTHRILYPQAIYPGNGTSPYSHPVPHSTTAPDRPFVCEKCGARFNRNHDLKRHTRIHLEVKPFPCGWCEKAFSRKDALKRHLMVKACSGSKEVSVEESVRRAEQVRQRKFESPSPYTANTPPAPLLDKKANSPCNTKLEKPFHSISPTPKSHHGSATVHSQGPQKIHASPIQDSHFHHYVARDRKCSLSADSVSTNGSATTCSA</sequence>
<feature type="domain" description="C2H2-type" evidence="12">
    <location>
        <begin position="265"/>
        <end position="292"/>
    </location>
</feature>
<keyword evidence="2" id="KW-0479">Metal-binding</keyword>
<dbReference type="GO" id="GO:0005634">
    <property type="term" value="C:nucleus"/>
    <property type="evidence" value="ECO:0007669"/>
    <property type="project" value="UniProtKB-SubCell"/>
</dbReference>
<keyword evidence="5" id="KW-0862">Zinc</keyword>
<dbReference type="InterPro" id="IPR013087">
    <property type="entry name" value="Znf_C2H2_type"/>
</dbReference>
<reference evidence="13 14" key="1">
    <citation type="submission" date="2019-05" db="EMBL/GenBank/DDBJ databases">
        <title>Emergence of the Ug99 lineage of the wheat stem rust pathogen through somatic hybridization.</title>
        <authorList>
            <person name="Li F."/>
            <person name="Upadhyaya N.M."/>
            <person name="Sperschneider J."/>
            <person name="Matny O."/>
            <person name="Nguyen-Phuc H."/>
            <person name="Mago R."/>
            <person name="Raley C."/>
            <person name="Miller M.E."/>
            <person name="Silverstein K.A.T."/>
            <person name="Henningsen E."/>
            <person name="Hirsch C.D."/>
            <person name="Visser B."/>
            <person name="Pretorius Z.A."/>
            <person name="Steffenson B.J."/>
            <person name="Schwessinger B."/>
            <person name="Dodds P.N."/>
            <person name="Figueroa M."/>
        </authorList>
    </citation>
    <scope>NUCLEOTIDE SEQUENCE [LARGE SCALE GENOMIC DNA]</scope>
    <source>
        <strain evidence="13">21-0</strain>
    </source>
</reference>
<gene>
    <name evidence="13" type="ORF">PGT21_014510</name>
</gene>
<feature type="domain" description="C2H2-type" evidence="12">
    <location>
        <begin position="293"/>
        <end position="322"/>
    </location>
</feature>
<evidence type="ECO:0000259" key="12">
    <source>
        <dbReference type="PROSITE" id="PS50157"/>
    </source>
</evidence>
<protein>
    <recommendedName>
        <fullName evidence="12">C2H2-type domain-containing protein</fullName>
    </recommendedName>
</protein>
<feature type="compositionally biased region" description="Polar residues" evidence="11">
    <location>
        <begin position="24"/>
        <end position="46"/>
    </location>
</feature>
<dbReference type="PROSITE" id="PS50157">
    <property type="entry name" value="ZINC_FINGER_C2H2_2"/>
    <property type="match status" value="2"/>
</dbReference>
<dbReference type="EMBL" id="VSWC01000054">
    <property type="protein sequence ID" value="KAA1099604.1"/>
    <property type="molecule type" value="Genomic_DNA"/>
</dbReference>
<feature type="compositionally biased region" description="Polar residues" evidence="11">
    <location>
        <begin position="1"/>
        <end position="14"/>
    </location>
</feature>
<dbReference type="SMART" id="SM00355">
    <property type="entry name" value="ZnF_C2H2"/>
    <property type="match status" value="2"/>
</dbReference>
<dbReference type="AlphaFoldDB" id="A0A5B0PGA7"/>
<keyword evidence="14" id="KW-1185">Reference proteome</keyword>
<dbReference type="SUPFAM" id="SSF57667">
    <property type="entry name" value="beta-beta-alpha zinc fingers"/>
    <property type="match status" value="1"/>
</dbReference>
<dbReference type="GO" id="GO:0003677">
    <property type="term" value="F:DNA binding"/>
    <property type="evidence" value="ECO:0007669"/>
    <property type="project" value="UniProtKB-KW"/>
</dbReference>
<dbReference type="Proteomes" id="UP000324748">
    <property type="component" value="Unassembled WGS sequence"/>
</dbReference>
<comment type="caution">
    <text evidence="13">The sequence shown here is derived from an EMBL/GenBank/DDBJ whole genome shotgun (WGS) entry which is preliminary data.</text>
</comment>
<evidence type="ECO:0000256" key="11">
    <source>
        <dbReference type="SAM" id="MobiDB-lite"/>
    </source>
</evidence>
<evidence type="ECO:0000256" key="10">
    <source>
        <dbReference type="PROSITE-ProRule" id="PRU00042"/>
    </source>
</evidence>
<dbReference type="GO" id="GO:0000981">
    <property type="term" value="F:DNA-binding transcription factor activity, RNA polymerase II-specific"/>
    <property type="evidence" value="ECO:0007669"/>
    <property type="project" value="TreeGrafter"/>
</dbReference>
<comment type="subcellular location">
    <subcellularLocation>
        <location evidence="1">Nucleus</location>
    </subcellularLocation>
</comment>
<proteinExistence type="predicted"/>
<evidence type="ECO:0000256" key="1">
    <source>
        <dbReference type="ARBA" id="ARBA00004123"/>
    </source>
</evidence>
<dbReference type="PANTHER" id="PTHR24394">
    <property type="entry name" value="ZINC FINGER PROTEIN"/>
    <property type="match status" value="1"/>
</dbReference>
<dbReference type="Pfam" id="PF00096">
    <property type="entry name" value="zf-C2H2"/>
    <property type="match status" value="2"/>
</dbReference>
<dbReference type="GO" id="GO:0008270">
    <property type="term" value="F:zinc ion binding"/>
    <property type="evidence" value="ECO:0007669"/>
    <property type="project" value="UniProtKB-KW"/>
</dbReference>
<keyword evidence="8" id="KW-0804">Transcription</keyword>
<dbReference type="FunFam" id="3.30.160.60:FF:000145">
    <property type="entry name" value="Zinc finger protein 574"/>
    <property type="match status" value="1"/>
</dbReference>
<dbReference type="InterPro" id="IPR036236">
    <property type="entry name" value="Znf_C2H2_sf"/>
</dbReference>
<dbReference type="PANTHER" id="PTHR24394:SF44">
    <property type="entry name" value="ZINC FINGER PROTEIN 271-LIKE"/>
    <property type="match status" value="1"/>
</dbReference>
<keyword evidence="7" id="KW-0238">DNA-binding</keyword>
<dbReference type="Gene3D" id="3.30.160.60">
    <property type="entry name" value="Classic Zinc Finger"/>
    <property type="match status" value="2"/>
</dbReference>
<keyword evidence="4 10" id="KW-0863">Zinc-finger</keyword>
<evidence type="ECO:0000256" key="4">
    <source>
        <dbReference type="ARBA" id="ARBA00022771"/>
    </source>
</evidence>
<evidence type="ECO:0000313" key="14">
    <source>
        <dbReference type="Proteomes" id="UP000324748"/>
    </source>
</evidence>
<evidence type="ECO:0000256" key="2">
    <source>
        <dbReference type="ARBA" id="ARBA00022723"/>
    </source>
</evidence>
<keyword evidence="3" id="KW-0677">Repeat</keyword>
<keyword evidence="6" id="KW-0805">Transcription regulation</keyword>
<evidence type="ECO:0000256" key="9">
    <source>
        <dbReference type="ARBA" id="ARBA00023242"/>
    </source>
</evidence>
<keyword evidence="9" id="KW-0539">Nucleus</keyword>
<evidence type="ECO:0000256" key="8">
    <source>
        <dbReference type="ARBA" id="ARBA00023163"/>
    </source>
</evidence>
<dbReference type="FunFam" id="3.30.160.60:FF:000322">
    <property type="entry name" value="GDNF-inducible zinc finger protein 1"/>
    <property type="match status" value="1"/>
</dbReference>
<evidence type="ECO:0000256" key="6">
    <source>
        <dbReference type="ARBA" id="ARBA00023015"/>
    </source>
</evidence>
<evidence type="ECO:0000256" key="7">
    <source>
        <dbReference type="ARBA" id="ARBA00023125"/>
    </source>
</evidence>
<accession>A0A5B0PGA7</accession>
<feature type="region of interest" description="Disordered" evidence="11">
    <location>
        <begin position="1"/>
        <end position="73"/>
    </location>
</feature>
<evidence type="ECO:0000313" key="13">
    <source>
        <dbReference type="EMBL" id="KAA1099604.1"/>
    </source>
</evidence>
<dbReference type="OrthoDB" id="8922241at2759"/>
<organism evidence="13 14">
    <name type="scientific">Puccinia graminis f. sp. tritici</name>
    <dbReference type="NCBI Taxonomy" id="56615"/>
    <lineage>
        <taxon>Eukaryota</taxon>
        <taxon>Fungi</taxon>
        <taxon>Dikarya</taxon>
        <taxon>Basidiomycota</taxon>
        <taxon>Pucciniomycotina</taxon>
        <taxon>Pucciniomycetes</taxon>
        <taxon>Pucciniales</taxon>
        <taxon>Pucciniaceae</taxon>
        <taxon>Puccinia</taxon>
    </lineage>
</organism>
<evidence type="ECO:0000256" key="5">
    <source>
        <dbReference type="ARBA" id="ARBA00022833"/>
    </source>
</evidence>
<feature type="region of interest" description="Disordered" evidence="11">
    <location>
        <begin position="334"/>
        <end position="398"/>
    </location>
</feature>
<feature type="region of interest" description="Disordered" evidence="11">
    <location>
        <begin position="105"/>
        <end position="131"/>
    </location>
</feature>